<reference evidence="3 4" key="1">
    <citation type="submission" date="2024-02" db="EMBL/GenBank/DDBJ databases">
        <title>High-quality chromosome-scale genome assembly of Pensacola bahiagrass (Paspalum notatum Flugge var. saurae).</title>
        <authorList>
            <person name="Vega J.M."/>
            <person name="Podio M."/>
            <person name="Orjuela J."/>
            <person name="Siena L.A."/>
            <person name="Pessino S.C."/>
            <person name="Combes M.C."/>
            <person name="Mariac C."/>
            <person name="Albertini E."/>
            <person name="Pupilli F."/>
            <person name="Ortiz J.P.A."/>
            <person name="Leblanc O."/>
        </authorList>
    </citation>
    <scope>NUCLEOTIDE SEQUENCE [LARGE SCALE GENOMIC DNA]</scope>
    <source>
        <strain evidence="3">R1</strain>
        <tissue evidence="3">Leaf</tissue>
    </source>
</reference>
<keyword evidence="4" id="KW-1185">Reference proteome</keyword>
<dbReference type="PANTHER" id="PTHR13683">
    <property type="entry name" value="ASPARTYL PROTEASES"/>
    <property type="match status" value="1"/>
</dbReference>
<evidence type="ECO:0000313" key="3">
    <source>
        <dbReference type="EMBL" id="WVZ92956.1"/>
    </source>
</evidence>
<dbReference type="PANTHER" id="PTHR13683:SF331">
    <property type="entry name" value="ASPARTIC PROTEINASE ASP1"/>
    <property type="match status" value="1"/>
</dbReference>
<protein>
    <recommendedName>
        <fullName evidence="2">Xylanase inhibitor N-terminal domain-containing protein</fullName>
    </recommendedName>
</protein>
<organism evidence="3 4">
    <name type="scientific">Paspalum notatum var. saurae</name>
    <dbReference type="NCBI Taxonomy" id="547442"/>
    <lineage>
        <taxon>Eukaryota</taxon>
        <taxon>Viridiplantae</taxon>
        <taxon>Streptophyta</taxon>
        <taxon>Embryophyta</taxon>
        <taxon>Tracheophyta</taxon>
        <taxon>Spermatophyta</taxon>
        <taxon>Magnoliopsida</taxon>
        <taxon>Liliopsida</taxon>
        <taxon>Poales</taxon>
        <taxon>Poaceae</taxon>
        <taxon>PACMAD clade</taxon>
        <taxon>Panicoideae</taxon>
        <taxon>Andropogonodae</taxon>
        <taxon>Paspaleae</taxon>
        <taxon>Paspalinae</taxon>
        <taxon>Paspalum</taxon>
    </lineage>
</organism>
<comment type="similarity">
    <text evidence="1">Belongs to the peptidase A1 family.</text>
</comment>
<dbReference type="InterPro" id="IPR001461">
    <property type="entry name" value="Aspartic_peptidase_A1"/>
</dbReference>
<sequence length="228" mass="25450">MGQHQPPVAVDGLLGLGRGSSVSLISQLKKEHAITKDVISHCISKGGGGFLHIGDYQHSSSTITWVHMNTNAPSGHYSPKFPGLLHYGSSEGPLISKDPISVSFDSGSTFTYFTPQTYRLIEKMVTANLHKSFRKAHQIEDNTLDLCWVGPKKFKTIDELKPFFKSIFLVFDEGNRKSILEMAPENYLIISDRIGGGHCQCHPPRRSDHQYTMNLYSLRQQGRFAMPS</sequence>
<evidence type="ECO:0000256" key="1">
    <source>
        <dbReference type="ARBA" id="ARBA00007447"/>
    </source>
</evidence>
<evidence type="ECO:0000259" key="2">
    <source>
        <dbReference type="Pfam" id="PF14543"/>
    </source>
</evidence>
<dbReference type="SUPFAM" id="SSF50630">
    <property type="entry name" value="Acid proteases"/>
    <property type="match status" value="1"/>
</dbReference>
<dbReference type="EMBL" id="CP144753">
    <property type="protein sequence ID" value="WVZ92956.1"/>
    <property type="molecule type" value="Genomic_DNA"/>
</dbReference>
<name>A0AAQ3UJ45_PASNO</name>
<dbReference type="AlphaFoldDB" id="A0AAQ3UJ45"/>
<dbReference type="GO" id="GO:0006508">
    <property type="term" value="P:proteolysis"/>
    <property type="evidence" value="ECO:0007669"/>
    <property type="project" value="InterPro"/>
</dbReference>
<evidence type="ECO:0000313" key="4">
    <source>
        <dbReference type="Proteomes" id="UP001341281"/>
    </source>
</evidence>
<proteinExistence type="inferred from homology"/>
<dbReference type="Proteomes" id="UP001341281">
    <property type="component" value="Chromosome 09"/>
</dbReference>
<dbReference type="InterPro" id="IPR021109">
    <property type="entry name" value="Peptidase_aspartic_dom_sf"/>
</dbReference>
<dbReference type="InterPro" id="IPR032861">
    <property type="entry name" value="TAXi_N"/>
</dbReference>
<dbReference type="Gene3D" id="2.40.70.10">
    <property type="entry name" value="Acid Proteases"/>
    <property type="match status" value="2"/>
</dbReference>
<accession>A0AAQ3UJ45</accession>
<dbReference type="Pfam" id="PF14543">
    <property type="entry name" value="TAXi_N"/>
    <property type="match status" value="1"/>
</dbReference>
<gene>
    <name evidence="3" type="ORF">U9M48_038986</name>
</gene>
<feature type="domain" description="Xylanase inhibitor N-terminal" evidence="2">
    <location>
        <begin position="7"/>
        <end position="55"/>
    </location>
</feature>
<dbReference type="GO" id="GO:0004190">
    <property type="term" value="F:aspartic-type endopeptidase activity"/>
    <property type="evidence" value="ECO:0007669"/>
    <property type="project" value="InterPro"/>
</dbReference>